<keyword evidence="3 4" id="KW-0378">Hydrolase</keyword>
<sequence length="159" mass="18012">MDSPDDFPEHRPNVGVVLFNAQGLVWQGHREGDPDPNLWQFPQGGVDDGEDLETAARRELAEETGVTSVSLLGRTDGWLAYDFPAGYQPHRKQSWRGQKQAWFAFRFEGEDDEVKLDQHHSIEFDAWRWGPLASAPDLVIPFKRAVYLQVAAAFSRFAA</sequence>
<dbReference type="NCBIfam" id="NF001938">
    <property type="entry name" value="PRK00714.1-5"/>
    <property type="match status" value="1"/>
</dbReference>
<proteinExistence type="inferred from homology"/>
<comment type="similarity">
    <text evidence="4">Belongs to the Nudix hydrolase family. RppH subfamily.</text>
</comment>
<dbReference type="InterPro" id="IPR015797">
    <property type="entry name" value="NUDIX_hydrolase-like_dom_sf"/>
</dbReference>
<dbReference type="PRINTS" id="PR00502">
    <property type="entry name" value="NUDIXFAMILY"/>
</dbReference>
<comment type="cofactor">
    <cofactor evidence="2">
        <name>Mg(2+)</name>
        <dbReference type="ChEBI" id="CHEBI:18420"/>
    </cofactor>
</comment>
<dbReference type="PANTHER" id="PTHR11839">
    <property type="entry name" value="UDP/ADP-SUGAR PYROPHOSPHATASE"/>
    <property type="match status" value="1"/>
</dbReference>
<reference evidence="6 7" key="1">
    <citation type="submission" date="2023-07" db="EMBL/GenBank/DDBJ databases">
        <title>Genomic Encyclopedia of Type Strains, Phase IV (KMG-IV): sequencing the most valuable type-strain genomes for metagenomic binning, comparative biology and taxonomic classification.</title>
        <authorList>
            <person name="Goeker M."/>
        </authorList>
    </citation>
    <scope>NUCLEOTIDE SEQUENCE [LARGE SCALE GENOMIC DNA]</scope>
    <source>
        <strain evidence="6 7">DSM 18695</strain>
    </source>
</reference>
<feature type="domain" description="Nudix hydrolase" evidence="5">
    <location>
        <begin position="9"/>
        <end position="152"/>
    </location>
</feature>
<evidence type="ECO:0000256" key="2">
    <source>
        <dbReference type="ARBA" id="ARBA00001946"/>
    </source>
</evidence>
<dbReference type="PROSITE" id="PS00893">
    <property type="entry name" value="NUDIX_BOX"/>
    <property type="match status" value="1"/>
</dbReference>
<dbReference type="EMBL" id="JAUSVS010000010">
    <property type="protein sequence ID" value="MDQ0466306.1"/>
    <property type="molecule type" value="Genomic_DNA"/>
</dbReference>
<dbReference type="PROSITE" id="PS51462">
    <property type="entry name" value="NUDIX"/>
    <property type="match status" value="1"/>
</dbReference>
<dbReference type="SUPFAM" id="SSF55811">
    <property type="entry name" value="Nudix"/>
    <property type="match status" value="1"/>
</dbReference>
<evidence type="ECO:0000256" key="4">
    <source>
        <dbReference type="HAMAP-Rule" id="MF_00298"/>
    </source>
</evidence>
<accession>A0ABU0IYA8</accession>
<evidence type="ECO:0000256" key="3">
    <source>
        <dbReference type="ARBA" id="ARBA00022801"/>
    </source>
</evidence>
<dbReference type="Proteomes" id="UP001228905">
    <property type="component" value="Unassembled WGS sequence"/>
</dbReference>
<evidence type="ECO:0000256" key="1">
    <source>
        <dbReference type="ARBA" id="ARBA00001936"/>
    </source>
</evidence>
<name>A0ABU0IYA8_9CAUL</name>
<comment type="function">
    <text evidence="4">Accelerates the degradation of transcripts by removing pyrophosphate from the 5'-end of triphosphorylated RNA, leading to a more labile monophosphorylated state that can stimulate subsequent ribonuclease cleavage.</text>
</comment>
<dbReference type="InterPro" id="IPR000086">
    <property type="entry name" value="NUDIX_hydrolase_dom"/>
</dbReference>
<dbReference type="PANTHER" id="PTHR11839:SF22">
    <property type="entry name" value="NUDIX HYDROLASE 26, CHLOROPLASTIC"/>
    <property type="match status" value="1"/>
</dbReference>
<feature type="short sequence motif" description="Nudix box" evidence="4">
    <location>
        <begin position="44"/>
        <end position="65"/>
    </location>
</feature>
<comment type="cofactor">
    <cofactor evidence="4">
        <name>a divalent metal cation</name>
        <dbReference type="ChEBI" id="CHEBI:60240"/>
    </cofactor>
</comment>
<dbReference type="HAMAP" id="MF_00298">
    <property type="entry name" value="Nudix_RppH"/>
    <property type="match status" value="1"/>
</dbReference>
<evidence type="ECO:0000313" key="7">
    <source>
        <dbReference type="Proteomes" id="UP001228905"/>
    </source>
</evidence>
<dbReference type="InterPro" id="IPR020476">
    <property type="entry name" value="Nudix_hydrolase"/>
</dbReference>
<comment type="caution">
    <text evidence="6">The sequence shown here is derived from an EMBL/GenBank/DDBJ whole genome shotgun (WGS) entry which is preliminary data.</text>
</comment>
<evidence type="ECO:0000259" key="5">
    <source>
        <dbReference type="PROSITE" id="PS51462"/>
    </source>
</evidence>
<dbReference type="CDD" id="cd03671">
    <property type="entry name" value="NUDIX_Ap4A_hydrolase_plant_like"/>
    <property type="match status" value="1"/>
</dbReference>
<dbReference type="RefSeq" id="WP_307352318.1">
    <property type="nucleotide sequence ID" value="NZ_JAUSVS010000010.1"/>
</dbReference>
<dbReference type="InterPro" id="IPR022927">
    <property type="entry name" value="RppH"/>
</dbReference>
<dbReference type="EC" id="3.6.1.-" evidence="4"/>
<dbReference type="Gene3D" id="3.90.79.10">
    <property type="entry name" value="Nucleoside Triphosphate Pyrophosphohydrolase"/>
    <property type="match status" value="1"/>
</dbReference>
<dbReference type="GO" id="GO:0016787">
    <property type="term" value="F:hydrolase activity"/>
    <property type="evidence" value="ECO:0007669"/>
    <property type="project" value="UniProtKB-KW"/>
</dbReference>
<gene>
    <name evidence="4" type="primary">rppH</name>
    <name evidence="4" type="synonym">nudH</name>
    <name evidence="6" type="ORF">QO010_004099</name>
</gene>
<keyword evidence="7" id="KW-1185">Reference proteome</keyword>
<organism evidence="6 7">
    <name type="scientific">Caulobacter ginsengisoli</name>
    <dbReference type="NCBI Taxonomy" id="400775"/>
    <lineage>
        <taxon>Bacteria</taxon>
        <taxon>Pseudomonadati</taxon>
        <taxon>Pseudomonadota</taxon>
        <taxon>Alphaproteobacteria</taxon>
        <taxon>Caulobacterales</taxon>
        <taxon>Caulobacteraceae</taxon>
        <taxon>Caulobacter</taxon>
    </lineage>
</organism>
<protein>
    <recommendedName>
        <fullName evidence="4">RNA pyrophosphohydrolase</fullName>
        <ecNumber evidence="4">3.6.1.-</ecNumber>
    </recommendedName>
    <alternativeName>
        <fullName evidence="4">(Di)nucleoside polyphosphate hydrolase</fullName>
    </alternativeName>
</protein>
<dbReference type="Pfam" id="PF00293">
    <property type="entry name" value="NUDIX"/>
    <property type="match status" value="1"/>
</dbReference>
<comment type="cofactor">
    <cofactor evidence="1">
        <name>Mn(2+)</name>
        <dbReference type="ChEBI" id="CHEBI:29035"/>
    </cofactor>
</comment>
<dbReference type="InterPro" id="IPR020084">
    <property type="entry name" value="NUDIX_hydrolase_CS"/>
</dbReference>
<evidence type="ECO:0000313" key="6">
    <source>
        <dbReference type="EMBL" id="MDQ0466306.1"/>
    </source>
</evidence>